<dbReference type="SUPFAM" id="SSF53335">
    <property type="entry name" value="S-adenosyl-L-methionine-dependent methyltransferases"/>
    <property type="match status" value="1"/>
</dbReference>
<keyword evidence="5" id="KW-0472">Membrane</keyword>
<protein>
    <submittedName>
        <fullName evidence="7">Spermidine synthase</fullName>
    </submittedName>
</protein>
<keyword evidence="8" id="KW-1185">Reference proteome</keyword>
<keyword evidence="5" id="KW-0812">Transmembrane</keyword>
<evidence type="ECO:0000256" key="1">
    <source>
        <dbReference type="ARBA" id="ARBA00007867"/>
    </source>
</evidence>
<evidence type="ECO:0000256" key="2">
    <source>
        <dbReference type="ARBA" id="ARBA00022679"/>
    </source>
</evidence>
<keyword evidence="3 4" id="KW-0620">Polyamine biosynthesis</keyword>
<feature type="transmembrane region" description="Helical" evidence="5">
    <location>
        <begin position="38"/>
        <end position="59"/>
    </location>
</feature>
<evidence type="ECO:0000259" key="6">
    <source>
        <dbReference type="PROSITE" id="PS51006"/>
    </source>
</evidence>
<dbReference type="OrthoDB" id="9761985at2"/>
<evidence type="ECO:0000256" key="4">
    <source>
        <dbReference type="PROSITE-ProRule" id="PRU00354"/>
    </source>
</evidence>
<feature type="domain" description="PABS" evidence="6">
    <location>
        <begin position="347"/>
        <end position="486"/>
    </location>
</feature>
<reference evidence="8" key="1">
    <citation type="submission" date="2016-10" db="EMBL/GenBank/DDBJ databases">
        <authorList>
            <person name="Varghese N."/>
        </authorList>
    </citation>
    <scope>NUCLEOTIDE SEQUENCE [LARGE SCALE GENOMIC DNA]</scope>
    <source>
        <strain evidence="8">DSM 17980</strain>
    </source>
</reference>
<dbReference type="Pfam" id="PF01564">
    <property type="entry name" value="Spermine_synth"/>
    <property type="match status" value="1"/>
</dbReference>
<feature type="transmembrane region" description="Helical" evidence="5">
    <location>
        <begin position="7"/>
        <end position="26"/>
    </location>
</feature>
<dbReference type="CDD" id="cd02440">
    <property type="entry name" value="AdoMet_MTases"/>
    <property type="match status" value="1"/>
</dbReference>
<organism evidence="7 8">
    <name type="scientific">Alicyclobacillus macrosporangiidus</name>
    <dbReference type="NCBI Taxonomy" id="392015"/>
    <lineage>
        <taxon>Bacteria</taxon>
        <taxon>Bacillati</taxon>
        <taxon>Bacillota</taxon>
        <taxon>Bacilli</taxon>
        <taxon>Bacillales</taxon>
        <taxon>Alicyclobacillaceae</taxon>
        <taxon>Alicyclobacillus</taxon>
    </lineage>
</organism>
<comment type="similarity">
    <text evidence="1">Belongs to the spermidine/spermine synthase family.</text>
</comment>
<dbReference type="Gene3D" id="3.40.50.150">
    <property type="entry name" value="Vaccinia Virus protein VP39"/>
    <property type="match status" value="1"/>
</dbReference>
<dbReference type="InterPro" id="IPR029063">
    <property type="entry name" value="SAM-dependent_MTases_sf"/>
</dbReference>
<dbReference type="NCBIfam" id="NF037959">
    <property type="entry name" value="MFS_SpdSyn"/>
    <property type="match status" value="2"/>
</dbReference>
<keyword evidence="2 4" id="KW-0808">Transferase</keyword>
<dbReference type="PROSITE" id="PS51006">
    <property type="entry name" value="PABS_2"/>
    <property type="match status" value="1"/>
</dbReference>
<gene>
    <name evidence="7" type="ORF">SAMN05421543_12131</name>
</gene>
<name>A0A1I7KZ63_9BACL</name>
<evidence type="ECO:0000313" key="8">
    <source>
        <dbReference type="Proteomes" id="UP000183508"/>
    </source>
</evidence>
<dbReference type="EMBL" id="FPBV01000021">
    <property type="protein sequence ID" value="SFV02576.1"/>
    <property type="molecule type" value="Genomic_DNA"/>
</dbReference>
<feature type="transmembrane region" description="Helical" evidence="5">
    <location>
        <begin position="152"/>
        <end position="175"/>
    </location>
</feature>
<dbReference type="eggNOG" id="COG4262">
    <property type="taxonomic scope" value="Bacteria"/>
</dbReference>
<proteinExistence type="inferred from homology"/>
<accession>A0A1I7KZ63</accession>
<dbReference type="GO" id="GO:0006596">
    <property type="term" value="P:polyamine biosynthetic process"/>
    <property type="evidence" value="ECO:0007669"/>
    <property type="project" value="UniProtKB-UniRule"/>
</dbReference>
<dbReference type="PANTHER" id="PTHR43317">
    <property type="entry name" value="THERMOSPERMINE SYNTHASE ACAULIS5"/>
    <property type="match status" value="1"/>
</dbReference>
<dbReference type="Proteomes" id="UP000183508">
    <property type="component" value="Unassembled WGS sequence"/>
</dbReference>
<evidence type="ECO:0000313" key="7">
    <source>
        <dbReference type="EMBL" id="SFV02576.1"/>
    </source>
</evidence>
<sequence length="543" mass="57637">MHLPKSFLYVYVTITGAAVMALELAASRFVAPYFGTSMMVWANIIGLILLCMSIGYWMGGRVADRRPHPRLLMSITLAAGLWSALLPAFGQAIFARLSGGILGTPVSVIVVSFAAILLVFAPPVLLLAMVSPFAIRLVQADPSEVGKAAGNLYAFSTAGSLLGTFGTAFGTIPFLGTRATLWLWAALLILVSAVGLGRTAWRWVGASGTAVPAIVALALPSAAPSHTGGQVLYAKDTLYQHVQVEQDRDGAIALVYNEGGGIQSLRRPGDALHEGDYYDDYLVLPDLVSAGAEVGSAGPAGATVSGAAPAANPSASAADPGPSVLVLGSAGGTIPHLMNVYDRGRFPDLHITGVEIDGDVIPLDYRYFGLSPDDADIVHQDARAYVRQAAAAGKRYDVAIVDAYSQQIYIPFHLSTREFFEEVRSVLTPRGLVALNVNAVSPGSPLLLSMERTVRAVFPHVYVMKARGAYNYVVIGSNAALRPSSLQAIPENSRLAAVRKEWENGLQDITEAANTRGMLLTDDRAPVEMLTDSMIWQVARGEM</sequence>
<feature type="active site" description="Proton acceptor" evidence="4">
    <location>
        <position position="402"/>
    </location>
</feature>
<feature type="transmembrane region" description="Helical" evidence="5">
    <location>
        <begin position="71"/>
        <end position="94"/>
    </location>
</feature>
<feature type="transmembrane region" description="Helical" evidence="5">
    <location>
        <begin position="181"/>
        <end position="201"/>
    </location>
</feature>
<dbReference type="GO" id="GO:0016740">
    <property type="term" value="F:transferase activity"/>
    <property type="evidence" value="ECO:0007669"/>
    <property type="project" value="UniProtKB-UniRule"/>
</dbReference>
<feature type="transmembrane region" description="Helical" evidence="5">
    <location>
        <begin position="106"/>
        <end position="131"/>
    </location>
</feature>
<keyword evidence="5" id="KW-1133">Transmembrane helix</keyword>
<dbReference type="RefSeq" id="WP_074955295.1">
    <property type="nucleotide sequence ID" value="NZ_FPBV01000021.1"/>
</dbReference>
<dbReference type="PANTHER" id="PTHR43317:SF1">
    <property type="entry name" value="THERMOSPERMINE SYNTHASE ACAULIS5"/>
    <property type="match status" value="1"/>
</dbReference>
<dbReference type="STRING" id="392015.SAMN05421543_12131"/>
<evidence type="ECO:0000256" key="3">
    <source>
        <dbReference type="ARBA" id="ARBA00023115"/>
    </source>
</evidence>
<dbReference type="InterPro" id="IPR030374">
    <property type="entry name" value="PABS"/>
</dbReference>
<dbReference type="AlphaFoldDB" id="A0A1I7KZ63"/>
<evidence type="ECO:0000256" key="5">
    <source>
        <dbReference type="SAM" id="Phobius"/>
    </source>
</evidence>